<dbReference type="InterPro" id="IPR011042">
    <property type="entry name" value="6-blade_b-propeller_TolB-like"/>
</dbReference>
<evidence type="ECO:0000256" key="3">
    <source>
        <dbReference type="SAM" id="SignalP"/>
    </source>
</evidence>
<comment type="subcellular location">
    <subcellularLocation>
        <location evidence="1">Secreted</location>
    </subcellularLocation>
</comment>
<gene>
    <name evidence="4" type="ORF">NG821_02215</name>
</gene>
<organism evidence="4 5">
    <name type="scientific">Segatella cerevisiae</name>
    <dbReference type="NCBI Taxonomy" id="2053716"/>
    <lineage>
        <taxon>Bacteria</taxon>
        <taxon>Pseudomonadati</taxon>
        <taxon>Bacteroidota</taxon>
        <taxon>Bacteroidia</taxon>
        <taxon>Bacteroidales</taxon>
        <taxon>Prevotellaceae</taxon>
        <taxon>Segatella</taxon>
    </lineage>
</organism>
<proteinExistence type="predicted"/>
<reference evidence="4 5" key="1">
    <citation type="submission" date="2022-06" db="EMBL/GenBank/DDBJ databases">
        <title>A taxonomic note on the genus Prevotella: Description of four novel genera and emended description of the genera Hallella and Xylanibacter.</title>
        <authorList>
            <person name="Hitch T.C.A."/>
        </authorList>
    </citation>
    <scope>NUCLEOTIDE SEQUENCE [LARGE SCALE GENOMIC DNA]</scope>
    <source>
        <strain evidence="4 5">DSM 100619</strain>
    </source>
</reference>
<keyword evidence="5" id="KW-1185">Reference proteome</keyword>
<accession>A0ABT1BU97</accession>
<feature type="signal peptide" evidence="3">
    <location>
        <begin position="1"/>
        <end position="22"/>
    </location>
</feature>
<dbReference type="Pfam" id="PF03022">
    <property type="entry name" value="MRJP"/>
    <property type="match status" value="1"/>
</dbReference>
<evidence type="ECO:0000313" key="5">
    <source>
        <dbReference type="Proteomes" id="UP001204015"/>
    </source>
</evidence>
<dbReference type="PANTHER" id="PTHR10009">
    <property type="entry name" value="PROTEIN YELLOW-RELATED"/>
    <property type="match status" value="1"/>
</dbReference>
<sequence length="366" mass="39950">MNRKTVLSILFLIGFMTNSAFAQSLEVVARIMPPDPDMSGIAVTGGRVFLGFPRHADNHKGCALAELKNGKLIPFPNKEMTYPSNRPYKDWLVSPHGMTTDSKGNIWVVDDGKRAGIDGIPEGAAKVVCFATSGKVLASIPISTPVLRQDMHLNDLRVDLKHGKKGTVYIANSSFGTTPSLLVVDIASGKSREVLENHYSTGIQKGYVAFLEGEARAYHPNNITLPSGGADGIALIGNRLFWTSITGRGLYSISTDSLSDFSISEGDLERVVRYEGDRPSCDGLAEDSDGNIYFSAYEQMALVKRTPDGQFKTIVRDKRLGWPDGLACTSDGYLYATVGQWNRLPGFNGGKDLRRPPYLVVRVKLK</sequence>
<keyword evidence="2" id="KW-0964">Secreted</keyword>
<dbReference type="InterPro" id="IPR017996">
    <property type="entry name" value="MRJP/yellow-related"/>
</dbReference>
<dbReference type="EMBL" id="JAMXLY010000005">
    <property type="protein sequence ID" value="MCO6024666.1"/>
    <property type="molecule type" value="Genomic_DNA"/>
</dbReference>
<evidence type="ECO:0000256" key="2">
    <source>
        <dbReference type="ARBA" id="ARBA00022525"/>
    </source>
</evidence>
<dbReference type="SUPFAM" id="SSF101898">
    <property type="entry name" value="NHL repeat"/>
    <property type="match status" value="1"/>
</dbReference>
<dbReference type="Gene3D" id="2.120.10.30">
    <property type="entry name" value="TolB, C-terminal domain"/>
    <property type="match status" value="1"/>
</dbReference>
<evidence type="ECO:0000256" key="1">
    <source>
        <dbReference type="ARBA" id="ARBA00004613"/>
    </source>
</evidence>
<dbReference type="RefSeq" id="WP_252760029.1">
    <property type="nucleotide sequence ID" value="NZ_JAMXLY010000005.1"/>
</dbReference>
<name>A0ABT1BU97_9BACT</name>
<comment type="caution">
    <text evidence="4">The sequence shown here is derived from an EMBL/GenBank/DDBJ whole genome shotgun (WGS) entry which is preliminary data.</text>
</comment>
<dbReference type="PANTHER" id="PTHR10009:SF18">
    <property type="entry name" value="PROTEIN YELLOW-LIKE PROTEIN"/>
    <property type="match status" value="1"/>
</dbReference>
<protein>
    <submittedName>
        <fullName evidence="4">Major royal jelly family protein</fullName>
    </submittedName>
</protein>
<dbReference type="Proteomes" id="UP001204015">
    <property type="component" value="Unassembled WGS sequence"/>
</dbReference>
<feature type="chain" id="PRO_5047135751" evidence="3">
    <location>
        <begin position="23"/>
        <end position="366"/>
    </location>
</feature>
<evidence type="ECO:0000313" key="4">
    <source>
        <dbReference type="EMBL" id="MCO6024666.1"/>
    </source>
</evidence>
<keyword evidence="3" id="KW-0732">Signal</keyword>